<gene>
    <name evidence="2" type="ORF">BDP27DRAFT_1440683</name>
</gene>
<evidence type="ECO:0000313" key="3">
    <source>
        <dbReference type="Proteomes" id="UP000772434"/>
    </source>
</evidence>
<accession>A0A9P5P3Y8</accession>
<evidence type="ECO:0000256" key="1">
    <source>
        <dbReference type="SAM" id="MobiDB-lite"/>
    </source>
</evidence>
<feature type="region of interest" description="Disordered" evidence="1">
    <location>
        <begin position="1"/>
        <end position="24"/>
    </location>
</feature>
<comment type="caution">
    <text evidence="2">The sequence shown here is derived from an EMBL/GenBank/DDBJ whole genome shotgun (WGS) entry which is preliminary data.</text>
</comment>
<feature type="compositionally biased region" description="Polar residues" evidence="1">
    <location>
        <begin position="1"/>
        <end position="23"/>
    </location>
</feature>
<dbReference type="EMBL" id="JADNRY010001439">
    <property type="protein sequence ID" value="KAF9016501.1"/>
    <property type="molecule type" value="Genomic_DNA"/>
</dbReference>
<reference evidence="2" key="1">
    <citation type="submission" date="2020-11" db="EMBL/GenBank/DDBJ databases">
        <authorList>
            <consortium name="DOE Joint Genome Institute"/>
            <person name="Ahrendt S."/>
            <person name="Riley R."/>
            <person name="Andreopoulos W."/>
            <person name="Labutti K."/>
            <person name="Pangilinan J."/>
            <person name="Ruiz-Duenas F.J."/>
            <person name="Barrasa J.M."/>
            <person name="Sanchez-Garcia M."/>
            <person name="Camarero S."/>
            <person name="Miyauchi S."/>
            <person name="Serrano A."/>
            <person name="Linde D."/>
            <person name="Babiker R."/>
            <person name="Drula E."/>
            <person name="Ayuso-Fernandez I."/>
            <person name="Pacheco R."/>
            <person name="Padilla G."/>
            <person name="Ferreira P."/>
            <person name="Barriuso J."/>
            <person name="Kellner H."/>
            <person name="Castanera R."/>
            <person name="Alfaro M."/>
            <person name="Ramirez L."/>
            <person name="Pisabarro A.G."/>
            <person name="Kuo A."/>
            <person name="Tritt A."/>
            <person name="Lipzen A."/>
            <person name="He G."/>
            <person name="Yan M."/>
            <person name="Ng V."/>
            <person name="Cullen D."/>
            <person name="Martin F."/>
            <person name="Rosso M.-N."/>
            <person name="Henrissat B."/>
            <person name="Hibbett D."/>
            <person name="Martinez A.T."/>
            <person name="Grigoriev I.V."/>
        </authorList>
    </citation>
    <scope>NUCLEOTIDE SEQUENCE</scope>
    <source>
        <strain evidence="2">AH 40177</strain>
    </source>
</reference>
<evidence type="ECO:0000313" key="2">
    <source>
        <dbReference type="EMBL" id="KAF9016501.1"/>
    </source>
</evidence>
<organism evidence="2 3">
    <name type="scientific">Rhodocollybia butyracea</name>
    <dbReference type="NCBI Taxonomy" id="206335"/>
    <lineage>
        <taxon>Eukaryota</taxon>
        <taxon>Fungi</taxon>
        <taxon>Dikarya</taxon>
        <taxon>Basidiomycota</taxon>
        <taxon>Agaricomycotina</taxon>
        <taxon>Agaricomycetes</taxon>
        <taxon>Agaricomycetidae</taxon>
        <taxon>Agaricales</taxon>
        <taxon>Marasmiineae</taxon>
        <taxon>Omphalotaceae</taxon>
        <taxon>Rhodocollybia</taxon>
    </lineage>
</organism>
<dbReference type="Proteomes" id="UP000772434">
    <property type="component" value="Unassembled WGS sequence"/>
</dbReference>
<proteinExistence type="predicted"/>
<dbReference type="AlphaFoldDB" id="A0A9P5P3Y8"/>
<name>A0A9P5P3Y8_9AGAR</name>
<protein>
    <submittedName>
        <fullName evidence="2">Uncharacterized protein</fullName>
    </submittedName>
</protein>
<sequence>MPSSNTDSLSTPTNVAVHSNRGGSFTPDLAAKIEALKEGTVLDNVSLRDVIKNEQDLAAIIEALKEGTALDNVSLRDVMENEQSRAYFMKALADNAKLSQSMATDFPDAIEITDRSKAA</sequence>
<keyword evidence="3" id="KW-1185">Reference proteome</keyword>